<keyword evidence="3" id="KW-0274">FAD</keyword>
<dbReference type="PRINTS" id="PR00420">
    <property type="entry name" value="RNGMNOXGNASE"/>
</dbReference>
<comment type="caution">
    <text evidence="8">The sequence shown here is derived from an EMBL/GenBank/DDBJ whole genome shotgun (WGS) entry which is preliminary data.</text>
</comment>
<dbReference type="InterPro" id="IPR002938">
    <property type="entry name" value="FAD-bd"/>
</dbReference>
<organism evidence="8 9">
    <name type="scientific">Fusarium albosuccineum</name>
    <dbReference type="NCBI Taxonomy" id="1237068"/>
    <lineage>
        <taxon>Eukaryota</taxon>
        <taxon>Fungi</taxon>
        <taxon>Dikarya</taxon>
        <taxon>Ascomycota</taxon>
        <taxon>Pezizomycotina</taxon>
        <taxon>Sordariomycetes</taxon>
        <taxon>Hypocreomycetidae</taxon>
        <taxon>Hypocreales</taxon>
        <taxon>Nectriaceae</taxon>
        <taxon>Fusarium</taxon>
        <taxon>Fusarium decemcellulare species complex</taxon>
    </lineage>
</organism>
<evidence type="ECO:0000256" key="5">
    <source>
        <dbReference type="ARBA" id="ARBA00023033"/>
    </source>
</evidence>
<protein>
    <submittedName>
        <fullName evidence="8">Cercosporin toxin biosynthesis</fullName>
    </submittedName>
</protein>
<feature type="domain" description="FAD-binding" evidence="7">
    <location>
        <begin position="169"/>
        <end position="347"/>
    </location>
</feature>
<comment type="cofactor">
    <cofactor evidence="1">
        <name>FAD</name>
        <dbReference type="ChEBI" id="CHEBI:57692"/>
    </cofactor>
</comment>
<keyword evidence="2" id="KW-0285">Flavoprotein</keyword>
<name>A0A8H4PAD7_9HYPO</name>
<dbReference type="PANTHER" id="PTHR47178">
    <property type="entry name" value="MONOOXYGENASE, FAD-BINDING"/>
    <property type="match status" value="1"/>
</dbReference>
<feature type="region of interest" description="Disordered" evidence="6">
    <location>
        <begin position="94"/>
        <end position="115"/>
    </location>
</feature>
<dbReference type="OrthoDB" id="655030at2759"/>
<evidence type="ECO:0000313" key="8">
    <source>
        <dbReference type="EMBL" id="KAF4465240.1"/>
    </source>
</evidence>
<keyword evidence="9" id="KW-1185">Reference proteome</keyword>
<sequence>MATNAQNSVIIVGGGLGGLALAQDLKNANPPIPFHVFERDSSADFRSQGYRIRIFPNGATALQKLLPDHLWRVFEDSCGDVKPGLNRIDALTSQPLQLAPPSSGGRAGPPPLPEGKSYNADRAVLRNLLLDGLEDNISFEKRFESYRIISNGNVEVTFLDGTKHTGAILVGADGTRSSIRRQLMPDFTVLDTEGRAIFGKTFSTPEIQSLVSNELLKGMCLVGGSDGSAPTLFSDVMHFSRDLDQKSRTTYRVPDDYIYWVLCFNKDFISNMEESFQKLDNEQSAEKALDTFRREWDALIERPAPATVTLLGDAAHPMSPIGGVGANSAFQEAADLLAALGRMYSAPGDAVASDALRDYARLLVDRGEQTVNRSAGGAGHMFQMKPFSELKAVSI</sequence>
<evidence type="ECO:0000256" key="3">
    <source>
        <dbReference type="ARBA" id="ARBA00022827"/>
    </source>
</evidence>
<gene>
    <name evidence="8" type="ORF">FALBO_7912</name>
</gene>
<dbReference type="Gene3D" id="3.50.50.60">
    <property type="entry name" value="FAD/NAD(P)-binding domain"/>
    <property type="match status" value="1"/>
</dbReference>
<evidence type="ECO:0000259" key="7">
    <source>
        <dbReference type="Pfam" id="PF01494"/>
    </source>
</evidence>
<keyword evidence="4" id="KW-0560">Oxidoreductase</keyword>
<dbReference type="Proteomes" id="UP000554235">
    <property type="component" value="Unassembled WGS sequence"/>
</dbReference>
<evidence type="ECO:0000256" key="4">
    <source>
        <dbReference type="ARBA" id="ARBA00023002"/>
    </source>
</evidence>
<dbReference type="Pfam" id="PF01494">
    <property type="entry name" value="FAD_binding_3"/>
    <property type="match status" value="1"/>
</dbReference>
<accession>A0A8H4PAD7</accession>
<dbReference type="GO" id="GO:0071949">
    <property type="term" value="F:FAD binding"/>
    <property type="evidence" value="ECO:0007669"/>
    <property type="project" value="InterPro"/>
</dbReference>
<reference evidence="8 9" key="1">
    <citation type="submission" date="2020-01" db="EMBL/GenBank/DDBJ databases">
        <title>Identification and distribution of gene clusters putatively required for synthesis of sphingolipid metabolism inhibitors in phylogenetically diverse species of the filamentous fungus Fusarium.</title>
        <authorList>
            <person name="Kim H.-S."/>
            <person name="Busman M."/>
            <person name="Brown D.W."/>
            <person name="Divon H."/>
            <person name="Uhlig S."/>
            <person name="Proctor R.H."/>
        </authorList>
    </citation>
    <scope>NUCLEOTIDE SEQUENCE [LARGE SCALE GENOMIC DNA]</scope>
    <source>
        <strain evidence="8 9">NRRL 20459</strain>
    </source>
</reference>
<dbReference type="AlphaFoldDB" id="A0A8H4PAD7"/>
<proteinExistence type="predicted"/>
<keyword evidence="5" id="KW-0503">Monooxygenase</keyword>
<evidence type="ECO:0000256" key="1">
    <source>
        <dbReference type="ARBA" id="ARBA00001974"/>
    </source>
</evidence>
<evidence type="ECO:0000313" key="9">
    <source>
        <dbReference type="Proteomes" id="UP000554235"/>
    </source>
</evidence>
<evidence type="ECO:0000256" key="2">
    <source>
        <dbReference type="ARBA" id="ARBA00022630"/>
    </source>
</evidence>
<dbReference type="PANTHER" id="PTHR47178:SF5">
    <property type="entry name" value="FAD-BINDING DOMAIN-CONTAINING PROTEIN"/>
    <property type="match status" value="1"/>
</dbReference>
<dbReference type="SUPFAM" id="SSF51905">
    <property type="entry name" value="FAD/NAD(P)-binding domain"/>
    <property type="match status" value="1"/>
</dbReference>
<dbReference type="EMBL" id="JAADYS010001068">
    <property type="protein sequence ID" value="KAF4465240.1"/>
    <property type="molecule type" value="Genomic_DNA"/>
</dbReference>
<dbReference type="GO" id="GO:0004497">
    <property type="term" value="F:monooxygenase activity"/>
    <property type="evidence" value="ECO:0007669"/>
    <property type="project" value="UniProtKB-KW"/>
</dbReference>
<evidence type="ECO:0000256" key="6">
    <source>
        <dbReference type="SAM" id="MobiDB-lite"/>
    </source>
</evidence>
<dbReference type="InterPro" id="IPR036188">
    <property type="entry name" value="FAD/NAD-bd_sf"/>
</dbReference>